<dbReference type="InterPro" id="IPR036690">
    <property type="entry name" value="Fdx_antiC-bd_sf"/>
</dbReference>
<keyword evidence="7" id="KW-0648">Protein biosynthesis</keyword>
<dbReference type="HOGENOM" id="CLU_022696_0_1_1"/>
<keyword evidence="5" id="KW-0547">Nucleotide-binding</keyword>
<keyword evidence="10" id="KW-0030">Aminoacyl-tRNA synthetase</keyword>
<dbReference type="STRING" id="348802.A0A0D2ES50"/>
<dbReference type="EMBL" id="KN847318">
    <property type="protein sequence ID" value="KIW58523.1"/>
    <property type="molecule type" value="Genomic_DNA"/>
</dbReference>
<evidence type="ECO:0000256" key="2">
    <source>
        <dbReference type="ARBA" id="ARBA00008226"/>
    </source>
</evidence>
<evidence type="ECO:0000313" key="18">
    <source>
        <dbReference type="EMBL" id="KIW58523.1"/>
    </source>
</evidence>
<evidence type="ECO:0000256" key="11">
    <source>
        <dbReference type="ARBA" id="ARBA00031194"/>
    </source>
</evidence>
<dbReference type="SUPFAM" id="SSF54991">
    <property type="entry name" value="Anticodon-binding domain of PheRS"/>
    <property type="match status" value="1"/>
</dbReference>
<dbReference type="SUPFAM" id="SSF55681">
    <property type="entry name" value="Class II aaRS and biotin synthetases"/>
    <property type="match status" value="1"/>
</dbReference>
<feature type="region of interest" description="Disordered" evidence="15">
    <location>
        <begin position="47"/>
        <end position="88"/>
    </location>
</feature>
<accession>A0A0D2ES50</accession>
<proteinExistence type="inferred from homology"/>
<evidence type="ECO:0000256" key="12">
    <source>
        <dbReference type="ARBA" id="ARBA00049255"/>
    </source>
</evidence>
<keyword evidence="4 18" id="KW-0436">Ligase</keyword>
<keyword evidence="9" id="KW-0496">Mitochondrion</keyword>
<dbReference type="EC" id="6.1.1.20" evidence="3"/>
<comment type="similarity">
    <text evidence="2">Belongs to the class-II aminoacyl-tRNA synthetase family.</text>
</comment>
<name>A0A0D2ES50_9EURO</name>
<evidence type="ECO:0000256" key="3">
    <source>
        <dbReference type="ARBA" id="ARBA00012814"/>
    </source>
</evidence>
<dbReference type="GO" id="GO:0005524">
    <property type="term" value="F:ATP binding"/>
    <property type="evidence" value="ECO:0007669"/>
    <property type="project" value="UniProtKB-KW"/>
</dbReference>
<organism evidence="18 19">
    <name type="scientific">Exophiala xenobiotica</name>
    <dbReference type="NCBI Taxonomy" id="348802"/>
    <lineage>
        <taxon>Eukaryota</taxon>
        <taxon>Fungi</taxon>
        <taxon>Dikarya</taxon>
        <taxon>Ascomycota</taxon>
        <taxon>Pezizomycotina</taxon>
        <taxon>Eurotiomycetes</taxon>
        <taxon>Chaetothyriomycetidae</taxon>
        <taxon>Chaetothyriales</taxon>
        <taxon>Herpotrichiellaceae</taxon>
        <taxon>Exophiala</taxon>
    </lineage>
</organism>
<feature type="domain" description="FDX-ACB" evidence="17">
    <location>
        <begin position="449"/>
        <end position="577"/>
    </location>
</feature>
<dbReference type="Gene3D" id="3.30.70.380">
    <property type="entry name" value="Ferrodoxin-fold anticodon-binding domain"/>
    <property type="match status" value="1"/>
</dbReference>
<protein>
    <recommendedName>
        <fullName evidence="14">Phenylalanine--tRNA ligase, mitochondrial</fullName>
        <ecNumber evidence="3">6.1.1.20</ecNumber>
    </recommendedName>
    <alternativeName>
        <fullName evidence="11">Phenylalanyl-tRNA synthetase</fullName>
    </alternativeName>
</protein>
<evidence type="ECO:0000256" key="9">
    <source>
        <dbReference type="ARBA" id="ARBA00023128"/>
    </source>
</evidence>
<evidence type="ECO:0000256" key="15">
    <source>
        <dbReference type="SAM" id="MobiDB-lite"/>
    </source>
</evidence>
<reference evidence="18 19" key="1">
    <citation type="submission" date="2015-01" db="EMBL/GenBank/DDBJ databases">
        <title>The Genome Sequence of Exophiala xenobiotica CBS118157.</title>
        <authorList>
            <consortium name="The Broad Institute Genomics Platform"/>
            <person name="Cuomo C."/>
            <person name="de Hoog S."/>
            <person name="Gorbushina A."/>
            <person name="Stielow B."/>
            <person name="Teixiera M."/>
            <person name="Abouelleil A."/>
            <person name="Chapman S.B."/>
            <person name="Priest M."/>
            <person name="Young S.K."/>
            <person name="Wortman J."/>
            <person name="Nusbaum C."/>
            <person name="Birren B."/>
        </authorList>
    </citation>
    <scope>NUCLEOTIDE SEQUENCE [LARGE SCALE GENOMIC DNA]</scope>
    <source>
        <strain evidence="18 19">CBS 118157</strain>
    </source>
</reference>
<dbReference type="InterPro" id="IPR004530">
    <property type="entry name" value="Phe-tRNA-synth_IIc_mito"/>
</dbReference>
<evidence type="ECO:0000259" key="16">
    <source>
        <dbReference type="PROSITE" id="PS50862"/>
    </source>
</evidence>
<dbReference type="GeneID" id="25324942"/>
<dbReference type="Gene3D" id="3.30.930.10">
    <property type="entry name" value="Bira Bifunctional Protein, Domain 2"/>
    <property type="match status" value="1"/>
</dbReference>
<dbReference type="OrthoDB" id="4457at2759"/>
<keyword evidence="8" id="KW-0809">Transit peptide</keyword>
<evidence type="ECO:0000256" key="6">
    <source>
        <dbReference type="ARBA" id="ARBA00022840"/>
    </source>
</evidence>
<dbReference type="InterPro" id="IPR045864">
    <property type="entry name" value="aa-tRNA-synth_II/BPL/LPL"/>
</dbReference>
<evidence type="ECO:0000313" key="19">
    <source>
        <dbReference type="Proteomes" id="UP000054342"/>
    </source>
</evidence>
<dbReference type="AlphaFoldDB" id="A0A0D2ES50"/>
<gene>
    <name evidence="18" type="ORF">PV05_03034</name>
</gene>
<keyword evidence="6" id="KW-0067">ATP-binding</keyword>
<dbReference type="PROSITE" id="PS51447">
    <property type="entry name" value="FDX_ACB"/>
    <property type="match status" value="1"/>
</dbReference>
<dbReference type="FunFam" id="3.30.930.10:FF:000053">
    <property type="entry name" value="Phenylalanyl-tRNA synthetase mitochondrial"/>
    <property type="match status" value="1"/>
</dbReference>
<dbReference type="GO" id="GO:0000049">
    <property type="term" value="F:tRNA binding"/>
    <property type="evidence" value="ECO:0007669"/>
    <property type="project" value="InterPro"/>
</dbReference>
<evidence type="ECO:0000256" key="8">
    <source>
        <dbReference type="ARBA" id="ARBA00022946"/>
    </source>
</evidence>
<comment type="subcellular location">
    <subcellularLocation>
        <location evidence="1">Mitochondrion matrix</location>
    </subcellularLocation>
</comment>
<feature type="compositionally biased region" description="Low complexity" evidence="15">
    <location>
        <begin position="480"/>
        <end position="494"/>
    </location>
</feature>
<dbReference type="Pfam" id="PF03147">
    <property type="entry name" value="FDX-ACB"/>
    <property type="match status" value="1"/>
</dbReference>
<dbReference type="InterPro" id="IPR002319">
    <property type="entry name" value="Phenylalanyl-tRNA_Synthase"/>
</dbReference>
<evidence type="ECO:0000256" key="1">
    <source>
        <dbReference type="ARBA" id="ARBA00004305"/>
    </source>
</evidence>
<comment type="catalytic activity">
    <reaction evidence="12">
        <text>tRNA(Phe) + L-phenylalanine + ATP = L-phenylalanyl-tRNA(Phe) + AMP + diphosphate + H(+)</text>
        <dbReference type="Rhea" id="RHEA:19413"/>
        <dbReference type="Rhea" id="RHEA-COMP:9668"/>
        <dbReference type="Rhea" id="RHEA-COMP:9699"/>
        <dbReference type="ChEBI" id="CHEBI:15378"/>
        <dbReference type="ChEBI" id="CHEBI:30616"/>
        <dbReference type="ChEBI" id="CHEBI:33019"/>
        <dbReference type="ChEBI" id="CHEBI:58095"/>
        <dbReference type="ChEBI" id="CHEBI:78442"/>
        <dbReference type="ChEBI" id="CHEBI:78531"/>
        <dbReference type="ChEBI" id="CHEBI:456215"/>
        <dbReference type="EC" id="6.1.1.20"/>
    </reaction>
</comment>
<evidence type="ECO:0000259" key="17">
    <source>
        <dbReference type="PROSITE" id="PS51447"/>
    </source>
</evidence>
<dbReference type="GO" id="GO:0006432">
    <property type="term" value="P:phenylalanyl-tRNA aminoacylation"/>
    <property type="evidence" value="ECO:0007669"/>
    <property type="project" value="InterPro"/>
</dbReference>
<dbReference type="PANTHER" id="PTHR11538:SF41">
    <property type="entry name" value="PHENYLALANINE--TRNA LIGASE, MITOCHONDRIAL"/>
    <property type="match status" value="1"/>
</dbReference>
<feature type="compositionally biased region" description="Polar residues" evidence="15">
    <location>
        <begin position="55"/>
        <end position="68"/>
    </location>
</feature>
<feature type="region of interest" description="Disordered" evidence="15">
    <location>
        <begin position="480"/>
        <end position="499"/>
    </location>
</feature>
<sequence>MKLLQRRIVDISLLDHEPTGLNRSPPMQLLKTGAFLRAARSARLSIPNRRAPPATTYTPSRWSSSQVATEEHHPFPEQSVNASREVDPAKTAEFKNDGVQKSDTNTISYKQQATIAGTPYIVDQTTNVTSSILGLVGRNLYDHPDHPICITRKLIESCFPHPEYNHFTMSDPVVTVKDNFDVLGFPADHPGRSRTDTYYVNSTHLLRTHTSAHQHAAFQTLATEKRTSGYTICADVYRRDSIDRSHFPVFHQMEGARVWGLPPNAESRYHAQTIRTAKMAKQLDALPKTSIEVEDNATSFSRDTNPMQSEHDPVELQLVVSHLKRSLEYLMEQIHKASQESLDPSARQASGPLKVRWVEAYFPFTSPSFELEVLWNGEWLELLGCGVVQQPILNNAGLKYSIGWAWGLGIERFAMLLFGIPDIRLFWSDDRRFLRQFSRGKVTKFEPFSKFPPCYKDIAFWINPSPGVASPIGAEAPSTSGVAAAAGGDATKASPSETQPAAFHENDIMEVVRDIAGSLAEDVKLVDEFVHPTSGRKSLCYRINYRSLERTLTNEEVNGLHDEVARRMASQFGVELR</sequence>
<dbReference type="PANTHER" id="PTHR11538">
    <property type="entry name" value="PHENYLALANYL-TRNA SYNTHETASE"/>
    <property type="match status" value="1"/>
</dbReference>
<keyword evidence="19" id="KW-1185">Reference proteome</keyword>
<dbReference type="GO" id="GO:0005759">
    <property type="term" value="C:mitochondrial matrix"/>
    <property type="evidence" value="ECO:0007669"/>
    <property type="project" value="UniProtKB-SubCell"/>
</dbReference>
<evidence type="ECO:0000256" key="4">
    <source>
        <dbReference type="ARBA" id="ARBA00022598"/>
    </source>
</evidence>
<evidence type="ECO:0000256" key="13">
    <source>
        <dbReference type="ARBA" id="ARBA00057761"/>
    </source>
</evidence>
<dbReference type="InterPro" id="IPR005121">
    <property type="entry name" value="Fdx_antiC-bd"/>
</dbReference>
<dbReference type="Proteomes" id="UP000054342">
    <property type="component" value="Unassembled WGS sequence"/>
</dbReference>
<dbReference type="Pfam" id="PF01409">
    <property type="entry name" value="tRNA-synt_2d"/>
    <property type="match status" value="2"/>
</dbReference>
<dbReference type="PROSITE" id="PS50862">
    <property type="entry name" value="AA_TRNA_LIGASE_II"/>
    <property type="match status" value="1"/>
</dbReference>
<dbReference type="NCBIfam" id="TIGR00469">
    <property type="entry name" value="pheS_mito"/>
    <property type="match status" value="1"/>
</dbReference>
<evidence type="ECO:0000256" key="10">
    <source>
        <dbReference type="ARBA" id="ARBA00023146"/>
    </source>
</evidence>
<comment type="function">
    <text evidence="13">Is responsible for the charging of tRNA(Phe) with phenylalanine in mitochondrial translation.</text>
</comment>
<feature type="domain" description="Aminoacyl-transfer RNA synthetases class-II family profile" evidence="16">
    <location>
        <begin position="234"/>
        <end position="447"/>
    </location>
</feature>
<evidence type="ECO:0000256" key="5">
    <source>
        <dbReference type="ARBA" id="ARBA00022741"/>
    </source>
</evidence>
<dbReference type="InterPro" id="IPR006195">
    <property type="entry name" value="aa-tRNA-synth_II"/>
</dbReference>
<dbReference type="SMART" id="SM00896">
    <property type="entry name" value="FDX-ACB"/>
    <property type="match status" value="1"/>
</dbReference>
<evidence type="ECO:0000256" key="7">
    <source>
        <dbReference type="ARBA" id="ARBA00022917"/>
    </source>
</evidence>
<evidence type="ECO:0000256" key="14">
    <source>
        <dbReference type="ARBA" id="ARBA00073229"/>
    </source>
</evidence>
<dbReference type="GO" id="GO:0004826">
    <property type="term" value="F:phenylalanine-tRNA ligase activity"/>
    <property type="evidence" value="ECO:0007669"/>
    <property type="project" value="UniProtKB-EC"/>
</dbReference>
<dbReference type="RefSeq" id="XP_013319107.1">
    <property type="nucleotide sequence ID" value="XM_013463653.1"/>
</dbReference>